<name>A0ABX0VXL9_9RHOB</name>
<dbReference type="SMART" id="SM00028">
    <property type="entry name" value="TPR"/>
    <property type="match status" value="4"/>
</dbReference>
<dbReference type="InterPro" id="IPR019734">
    <property type="entry name" value="TPR_rpt"/>
</dbReference>
<feature type="repeat" description="TPR" evidence="1">
    <location>
        <begin position="40"/>
        <end position="73"/>
    </location>
</feature>
<dbReference type="SUPFAM" id="SSF48452">
    <property type="entry name" value="TPR-like"/>
    <property type="match status" value="1"/>
</dbReference>
<comment type="caution">
    <text evidence="2">The sequence shown here is derived from an EMBL/GenBank/DDBJ whole genome shotgun (WGS) entry which is preliminary data.</text>
</comment>
<proteinExistence type="predicted"/>
<keyword evidence="3" id="KW-1185">Reference proteome</keyword>
<evidence type="ECO:0000313" key="3">
    <source>
        <dbReference type="Proteomes" id="UP000709466"/>
    </source>
</evidence>
<sequence length="452" mass="50551">MSIAELKKLRTVTIDAHRAGRLDEAQRAYVSYLGQKPDDAQIWSNYGALLRTLKHYRNAERAQRKAYALDPKSIAVRGNLANILSDLGKFQESIDLRQSILRDNDNLPEHHSLIGRCLRGQGNYTQAVTYLEPLAVRFPDFADIKMQLAMSLLALGRYKEAFKYYRARWDAGELTKRSVSIPEWNGEPLNGKTVVVVPEQGFGDCILMSRCLPALKQKGAAKVIVVAEKPLARLMANVEGADVVDTSYTINGTEDFWINMMDLGRLSLETDTDIPAPSRLTIPDDSRVRAKDIVAPFEDIFKVGVVWTGSVTYRANAFRSFSHTDFLPLTEVDGVQLFSLYKGPMLDAFLQDGSGGLIVDAASTDRDFADCAAVMEEMDLIITSDTATAHIAGSLGLKTWTLLHKDAFWVYRHKGDTTPWYPSMRLFRQKQTLYWGDVMAEVKAALIKEAAQ</sequence>
<dbReference type="SUPFAM" id="SSF53756">
    <property type="entry name" value="UDP-Glycosyltransferase/glycogen phosphorylase"/>
    <property type="match status" value="1"/>
</dbReference>
<dbReference type="RefSeq" id="WP_167636276.1">
    <property type="nucleotide sequence ID" value="NZ_JAATOP010000002.1"/>
</dbReference>
<gene>
    <name evidence="2" type="ORF">HCZ30_02920</name>
</gene>
<keyword evidence="1" id="KW-0802">TPR repeat</keyword>
<dbReference type="InterPro" id="IPR052943">
    <property type="entry name" value="TMTC_O-mannosyl-trnsfr"/>
</dbReference>
<dbReference type="Gene3D" id="1.25.40.10">
    <property type="entry name" value="Tetratricopeptide repeat domain"/>
    <property type="match status" value="1"/>
</dbReference>
<dbReference type="Gene3D" id="3.40.50.2000">
    <property type="entry name" value="Glycogen Phosphorylase B"/>
    <property type="match status" value="1"/>
</dbReference>
<dbReference type="InterPro" id="IPR011990">
    <property type="entry name" value="TPR-like_helical_dom_sf"/>
</dbReference>
<dbReference type="Pfam" id="PF13432">
    <property type="entry name" value="TPR_16"/>
    <property type="match status" value="2"/>
</dbReference>
<accession>A0ABX0VXL9</accession>
<reference evidence="2 3" key="1">
    <citation type="submission" date="2020-03" db="EMBL/GenBank/DDBJ databases">
        <title>Bacterial isolates of synthetic phycosphere.</title>
        <authorList>
            <person name="Fu H."/>
            <person name="Moran M.A."/>
        </authorList>
    </citation>
    <scope>NUCLEOTIDE SEQUENCE [LARGE SCALE GENOMIC DNA]</scope>
    <source>
        <strain evidence="2 3">HF1</strain>
    </source>
</reference>
<evidence type="ECO:0000256" key="1">
    <source>
        <dbReference type="PROSITE-ProRule" id="PRU00339"/>
    </source>
</evidence>
<organism evidence="2 3">
    <name type="scientific">Marivivens donghaensis</name>
    <dbReference type="NCBI Taxonomy" id="1699413"/>
    <lineage>
        <taxon>Bacteria</taxon>
        <taxon>Pseudomonadati</taxon>
        <taxon>Pseudomonadota</taxon>
        <taxon>Alphaproteobacteria</taxon>
        <taxon>Rhodobacterales</taxon>
        <taxon>Paracoccaceae</taxon>
        <taxon>Marivivens group</taxon>
        <taxon>Marivivens</taxon>
    </lineage>
</organism>
<dbReference type="Proteomes" id="UP000709466">
    <property type="component" value="Unassembled WGS sequence"/>
</dbReference>
<dbReference type="PANTHER" id="PTHR44809:SF1">
    <property type="entry name" value="PROTEIN O-MANNOSYL-TRANSFERASE TMTC1"/>
    <property type="match status" value="1"/>
</dbReference>
<protein>
    <submittedName>
        <fullName evidence="2">Tetratricopeptide repeat protein</fullName>
    </submittedName>
</protein>
<dbReference type="PROSITE" id="PS50005">
    <property type="entry name" value="TPR"/>
    <property type="match status" value="1"/>
</dbReference>
<evidence type="ECO:0000313" key="2">
    <source>
        <dbReference type="EMBL" id="NIY71383.1"/>
    </source>
</evidence>
<dbReference type="PANTHER" id="PTHR44809">
    <property type="match status" value="1"/>
</dbReference>
<dbReference type="EMBL" id="JAATOP010000002">
    <property type="protein sequence ID" value="NIY71383.1"/>
    <property type="molecule type" value="Genomic_DNA"/>
</dbReference>